<gene>
    <name evidence="1" type="ORF">PMZ80_007111</name>
</gene>
<dbReference type="RefSeq" id="XP_064728784.1">
    <property type="nucleotide sequence ID" value="XM_064875519.1"/>
</dbReference>
<dbReference type="Proteomes" id="UP001334248">
    <property type="component" value="Unassembled WGS sequence"/>
</dbReference>
<reference evidence="1 2" key="1">
    <citation type="journal article" date="2023" name="Res Sq">
        <title>Genomic and morphological characterization of Knufia obscura isolated from the Mars 2020 spacecraft assembly facility.</title>
        <authorList>
            <person name="Chander A.M."/>
            <person name="Teixeira M.M."/>
            <person name="Singh N.K."/>
            <person name="Williams M.P."/>
            <person name="Parker C.W."/>
            <person name="Leo P."/>
            <person name="Stajich J.E."/>
            <person name="Torok T."/>
            <person name="Tighe S."/>
            <person name="Mason C.E."/>
            <person name="Venkateswaran K."/>
        </authorList>
    </citation>
    <scope>NUCLEOTIDE SEQUENCE [LARGE SCALE GENOMIC DNA]</scope>
    <source>
        <strain evidence="1 2">CCFEE 5817</strain>
    </source>
</reference>
<comment type="caution">
    <text evidence="1">The sequence shown here is derived from an EMBL/GenBank/DDBJ whole genome shotgun (WGS) entry which is preliminary data.</text>
</comment>
<protein>
    <submittedName>
        <fullName evidence="1">Uncharacterized protein</fullName>
    </submittedName>
</protein>
<keyword evidence="2" id="KW-1185">Reference proteome</keyword>
<name>A0ABR0RJ98_9EURO</name>
<dbReference type="EMBL" id="JAVHJV010000008">
    <property type="protein sequence ID" value="KAK5940694.1"/>
    <property type="molecule type" value="Genomic_DNA"/>
</dbReference>
<sequence length="349" mass="39134">MDGMRDKSGDPTFRPAASKPFDIGDFVKLIGASCLTAQYRRSLRAIRCVNSIYQNLEGATIPLNVLDISLKEAKWLDYRRPVDDDGDFTDFEHFFPKRKEPMDRGFFPRASRFACIAMFESGIHNLDPSVFDPVVAMASANSLFVAAELVADPSELCQHAIKRVIGNVGRAGISLLVLPQLAPRVKELGYDWRAVPHEDYNFEREDNFQHTNLVLSFTEWSRPVQVAQRGSIGEDVFLIECVLSVHDRGKWVADIDPMNHNIMKWDVSCTCPKQVEPTLTAIDSWEELLDAPDNVAVFRANGNIYARLGAVAIRKSQGTDQQKRTLIVPPGVKPCFRCVGHLDKAVIID</sequence>
<dbReference type="GeneID" id="90000560"/>
<evidence type="ECO:0000313" key="1">
    <source>
        <dbReference type="EMBL" id="KAK5940694.1"/>
    </source>
</evidence>
<proteinExistence type="predicted"/>
<evidence type="ECO:0000313" key="2">
    <source>
        <dbReference type="Proteomes" id="UP001334248"/>
    </source>
</evidence>
<accession>A0ABR0RJ98</accession>
<organism evidence="1 2">
    <name type="scientific">Knufia obscura</name>
    <dbReference type="NCBI Taxonomy" id="1635080"/>
    <lineage>
        <taxon>Eukaryota</taxon>
        <taxon>Fungi</taxon>
        <taxon>Dikarya</taxon>
        <taxon>Ascomycota</taxon>
        <taxon>Pezizomycotina</taxon>
        <taxon>Eurotiomycetes</taxon>
        <taxon>Chaetothyriomycetidae</taxon>
        <taxon>Chaetothyriales</taxon>
        <taxon>Trichomeriaceae</taxon>
        <taxon>Knufia</taxon>
    </lineage>
</organism>